<dbReference type="GO" id="GO:0044458">
    <property type="term" value="P:motile cilium assembly"/>
    <property type="evidence" value="ECO:0007669"/>
    <property type="project" value="TreeGrafter"/>
</dbReference>
<proteinExistence type="predicted"/>
<dbReference type="InterPro" id="IPR013783">
    <property type="entry name" value="Ig-like_fold"/>
</dbReference>
<dbReference type="Proteomes" id="UP000472277">
    <property type="component" value="Chromosome 6"/>
</dbReference>
<protein>
    <submittedName>
        <fullName evidence="1">Cilia- and flagella-associated protein 221-like</fullName>
    </submittedName>
</protein>
<dbReference type="Gene3D" id="2.60.40.10">
    <property type="entry name" value="Immunoglobulins"/>
    <property type="match status" value="1"/>
</dbReference>
<reference evidence="1" key="1">
    <citation type="submission" date="2025-08" db="UniProtKB">
        <authorList>
            <consortium name="Ensembl"/>
        </authorList>
    </citation>
    <scope>IDENTIFICATION</scope>
</reference>
<sequence>MFLSRATYSSECIYFHTFFCTGPPWESNPQLWHCKRHALPIEPHGTKQMVNAYISFILYLYLPETYTKFKSKSAIQAEPSALHFSGFKLGKNYQRSLKLINISSEVINIHIIPTQTKHFKTKYLKKHRLVPGLSYTVKVHFCPAEWRYFYDCIRVHCKGEENLQVPVHAYPITDDLHIPTHITIPAVPLGQKVSHVIPLSCSCPSDFEFQEYIIQPHKALSVQPLSGNSNQQTWPFQYDTSQVTLQVVISQFNSKPYVCTLSGSTSPHLALRYPRTILKC</sequence>
<dbReference type="GO" id="GO:0003341">
    <property type="term" value="P:cilium movement"/>
    <property type="evidence" value="ECO:0007669"/>
    <property type="project" value="InterPro"/>
</dbReference>
<gene>
    <name evidence="1" type="primary">LOC115196072</name>
</gene>
<dbReference type="AlphaFoldDB" id="A0A673YW07"/>
<evidence type="ECO:0000313" key="2">
    <source>
        <dbReference type="Proteomes" id="UP000472277"/>
    </source>
</evidence>
<dbReference type="GeneTree" id="ENSGT00940000173761"/>
<accession>A0A673YW07</accession>
<reference evidence="1" key="2">
    <citation type="submission" date="2025-09" db="UniProtKB">
        <authorList>
            <consortium name="Ensembl"/>
        </authorList>
    </citation>
    <scope>IDENTIFICATION</scope>
</reference>
<dbReference type="PANTHER" id="PTHR46500">
    <property type="entry name" value="CILIA- AND FLAGELLA-ASSOCIATED PROTEIN 221"/>
    <property type="match status" value="1"/>
</dbReference>
<dbReference type="OMA" id="YECIFTG"/>
<evidence type="ECO:0000313" key="1">
    <source>
        <dbReference type="Ensembl" id="ENSSTUP00000038941.1"/>
    </source>
</evidence>
<dbReference type="Pfam" id="PF24771">
    <property type="entry name" value="Ig_CFAP74_1st"/>
    <property type="match status" value="1"/>
</dbReference>
<dbReference type="Ensembl" id="ENSSTUT00000040699.1">
    <property type="protein sequence ID" value="ENSSTUP00000038941.1"/>
    <property type="gene ID" value="ENSSTUG00000016603.1"/>
</dbReference>
<name>A0A673YW07_SALTR</name>
<dbReference type="InterPro" id="IPR029676">
    <property type="entry name" value="CFAP221"/>
</dbReference>
<dbReference type="InParanoid" id="A0A673YW07"/>
<keyword evidence="2" id="KW-1185">Reference proteome</keyword>
<dbReference type="PANTHER" id="PTHR46500:SF1">
    <property type="entry name" value="CILIA- AND FLAGELLA-ASSOCIATED PROTEIN 221"/>
    <property type="match status" value="1"/>
</dbReference>
<dbReference type="GO" id="GO:0097729">
    <property type="term" value="C:9+2 motile cilium"/>
    <property type="evidence" value="ECO:0007669"/>
    <property type="project" value="TreeGrafter"/>
</dbReference>
<organism evidence="1 2">
    <name type="scientific">Salmo trutta</name>
    <name type="common">Brown trout</name>
    <dbReference type="NCBI Taxonomy" id="8032"/>
    <lineage>
        <taxon>Eukaryota</taxon>
        <taxon>Metazoa</taxon>
        <taxon>Chordata</taxon>
        <taxon>Craniata</taxon>
        <taxon>Vertebrata</taxon>
        <taxon>Euteleostomi</taxon>
        <taxon>Actinopterygii</taxon>
        <taxon>Neopterygii</taxon>
        <taxon>Teleostei</taxon>
        <taxon>Protacanthopterygii</taxon>
        <taxon>Salmoniformes</taxon>
        <taxon>Salmonidae</taxon>
        <taxon>Salmoninae</taxon>
        <taxon>Salmo</taxon>
    </lineage>
</organism>